<comment type="similarity">
    <text evidence="3">Belongs to the short-chain dehydrogenases/reductases (SDR) family.</text>
</comment>
<feature type="transmembrane region" description="Helical" evidence="4">
    <location>
        <begin position="12"/>
        <end position="31"/>
    </location>
</feature>
<evidence type="ECO:0000256" key="3">
    <source>
        <dbReference type="RuleBase" id="RU000363"/>
    </source>
</evidence>
<dbReference type="PANTHER" id="PTHR43899">
    <property type="entry name" value="RH59310P"/>
    <property type="match status" value="1"/>
</dbReference>
<keyword evidence="4" id="KW-0472">Membrane</keyword>
<evidence type="ECO:0000256" key="1">
    <source>
        <dbReference type="ARBA" id="ARBA00022857"/>
    </source>
</evidence>
<accession>A0A9P0H3H0</accession>
<dbReference type="AlphaFoldDB" id="A0A9P0H3H0"/>
<dbReference type="GO" id="GO:0016491">
    <property type="term" value="F:oxidoreductase activity"/>
    <property type="evidence" value="ECO:0007669"/>
    <property type="project" value="UniProtKB-KW"/>
</dbReference>
<dbReference type="PANTHER" id="PTHR43899:SF9">
    <property type="entry name" value="MIP25013P-RELATED"/>
    <property type="match status" value="1"/>
</dbReference>
<dbReference type="InterPro" id="IPR051019">
    <property type="entry name" value="VLCFA-Steroid_DH"/>
</dbReference>
<dbReference type="PRINTS" id="PR00080">
    <property type="entry name" value="SDRFAMILY"/>
</dbReference>
<keyword evidence="4" id="KW-0812">Transmembrane</keyword>
<keyword evidence="6" id="KW-1185">Reference proteome</keyword>
<evidence type="ECO:0000313" key="5">
    <source>
        <dbReference type="EMBL" id="CAH1392655.1"/>
    </source>
</evidence>
<gene>
    <name evidence="5" type="ORF">NEZAVI_LOCUS3436</name>
</gene>
<keyword evidence="1" id="KW-0521">NADP</keyword>
<dbReference type="PIRSF" id="PIRSF000126">
    <property type="entry name" value="11-beta-HSD1"/>
    <property type="match status" value="1"/>
</dbReference>
<dbReference type="PRINTS" id="PR00081">
    <property type="entry name" value="GDHRDH"/>
</dbReference>
<keyword evidence="4" id="KW-1133">Transmembrane helix</keyword>
<dbReference type="SUPFAM" id="SSF51735">
    <property type="entry name" value="NAD(P)-binding Rossmann-fold domains"/>
    <property type="match status" value="1"/>
</dbReference>
<dbReference type="Proteomes" id="UP001152798">
    <property type="component" value="Chromosome 2"/>
</dbReference>
<evidence type="ECO:0000256" key="4">
    <source>
        <dbReference type="SAM" id="Phobius"/>
    </source>
</evidence>
<evidence type="ECO:0000256" key="2">
    <source>
        <dbReference type="ARBA" id="ARBA00023002"/>
    </source>
</evidence>
<dbReference type="Pfam" id="PF00106">
    <property type="entry name" value="adh_short"/>
    <property type="match status" value="1"/>
</dbReference>
<sequence>MMELLLETKLTKWLGVFMLFKLCLAIFPTIIRKIYFLLITAHRVDIRNFGEWAVVTGCTDGLGKAFANELAKRGLNIILISRNEEKLKNTADKIEEEHRVKTLCIQADFKKRDCYSNIKKELIGRDIGILVNNVGMARTTPGEYSTVDEDFIWNEIDVNCGTTCIMTRILLPLMIPKRKGIIVNISSISAEMGSPSMGIYGPSKCFINMFSSCLRKEVECYNVKVKCMTPGFIKTNMSKLSHSFFEKFPILAKIIFPDAKSYVKSAIESFYEDDLMATGYWGHTLMGLLFIWMPLKLRMHTTYLFVKILNYYSTKQKLQ</sequence>
<dbReference type="Gene3D" id="3.40.50.720">
    <property type="entry name" value="NAD(P)-binding Rossmann-like Domain"/>
    <property type="match status" value="1"/>
</dbReference>
<dbReference type="GO" id="GO:0005783">
    <property type="term" value="C:endoplasmic reticulum"/>
    <property type="evidence" value="ECO:0007669"/>
    <property type="project" value="TreeGrafter"/>
</dbReference>
<dbReference type="EMBL" id="OV725078">
    <property type="protein sequence ID" value="CAH1392655.1"/>
    <property type="molecule type" value="Genomic_DNA"/>
</dbReference>
<evidence type="ECO:0000313" key="6">
    <source>
        <dbReference type="Proteomes" id="UP001152798"/>
    </source>
</evidence>
<dbReference type="InterPro" id="IPR002347">
    <property type="entry name" value="SDR_fam"/>
</dbReference>
<organism evidence="5 6">
    <name type="scientific">Nezara viridula</name>
    <name type="common">Southern green stink bug</name>
    <name type="synonym">Cimex viridulus</name>
    <dbReference type="NCBI Taxonomy" id="85310"/>
    <lineage>
        <taxon>Eukaryota</taxon>
        <taxon>Metazoa</taxon>
        <taxon>Ecdysozoa</taxon>
        <taxon>Arthropoda</taxon>
        <taxon>Hexapoda</taxon>
        <taxon>Insecta</taxon>
        <taxon>Pterygota</taxon>
        <taxon>Neoptera</taxon>
        <taxon>Paraneoptera</taxon>
        <taxon>Hemiptera</taxon>
        <taxon>Heteroptera</taxon>
        <taxon>Panheteroptera</taxon>
        <taxon>Pentatomomorpha</taxon>
        <taxon>Pentatomoidea</taxon>
        <taxon>Pentatomidae</taxon>
        <taxon>Pentatominae</taxon>
        <taxon>Nezara</taxon>
    </lineage>
</organism>
<reference evidence="5" key="1">
    <citation type="submission" date="2022-01" db="EMBL/GenBank/DDBJ databases">
        <authorList>
            <person name="King R."/>
        </authorList>
    </citation>
    <scope>NUCLEOTIDE SEQUENCE</scope>
</reference>
<dbReference type="CDD" id="cd05356">
    <property type="entry name" value="17beta-HSD1_like_SDR_c"/>
    <property type="match status" value="1"/>
</dbReference>
<name>A0A9P0H3H0_NEZVI</name>
<keyword evidence="2" id="KW-0560">Oxidoreductase</keyword>
<protein>
    <submittedName>
        <fullName evidence="5">Uncharacterized protein</fullName>
    </submittedName>
</protein>
<dbReference type="InterPro" id="IPR036291">
    <property type="entry name" value="NAD(P)-bd_dom_sf"/>
</dbReference>
<proteinExistence type="inferred from homology"/>
<dbReference type="OrthoDB" id="5545019at2759"/>
<dbReference type="FunFam" id="3.40.50.720:FF:000137">
    <property type="entry name" value="Hydroxysteroid (17-beta) dehydrogenase 3"/>
    <property type="match status" value="1"/>
</dbReference>